<evidence type="ECO:0000256" key="7">
    <source>
        <dbReference type="ARBA" id="ARBA00022946"/>
    </source>
</evidence>
<evidence type="ECO:0000256" key="13">
    <source>
        <dbReference type="SAM" id="MobiDB-lite"/>
    </source>
</evidence>
<dbReference type="EC" id="1.16.3.1" evidence="3"/>
<dbReference type="InterPro" id="IPR002908">
    <property type="entry name" value="Frataxin/CyaY"/>
</dbReference>
<evidence type="ECO:0000256" key="11">
    <source>
        <dbReference type="ARBA" id="ARBA00023128"/>
    </source>
</evidence>
<dbReference type="GO" id="GO:0006826">
    <property type="term" value="P:iron ion transport"/>
    <property type="evidence" value="ECO:0007669"/>
    <property type="project" value="UniProtKB-KW"/>
</dbReference>
<evidence type="ECO:0000256" key="3">
    <source>
        <dbReference type="ARBA" id="ARBA00013107"/>
    </source>
</evidence>
<organism evidence="14 15">
    <name type="scientific">Hapsidospora chrysogenum (strain ATCC 11550 / CBS 779.69 / DSM 880 / IAM 14645 / JCM 23072 / IMI 49137)</name>
    <name type="common">Acremonium chrysogenum</name>
    <dbReference type="NCBI Taxonomy" id="857340"/>
    <lineage>
        <taxon>Eukaryota</taxon>
        <taxon>Fungi</taxon>
        <taxon>Dikarya</taxon>
        <taxon>Ascomycota</taxon>
        <taxon>Pezizomycotina</taxon>
        <taxon>Sordariomycetes</taxon>
        <taxon>Hypocreomycetidae</taxon>
        <taxon>Hypocreales</taxon>
        <taxon>Bionectriaceae</taxon>
        <taxon>Hapsidospora</taxon>
    </lineage>
</organism>
<dbReference type="STRING" id="857340.A0A086SWI5"/>
<dbReference type="GO" id="GO:0016226">
    <property type="term" value="P:iron-sulfur cluster assembly"/>
    <property type="evidence" value="ECO:0007669"/>
    <property type="project" value="InterPro"/>
</dbReference>
<evidence type="ECO:0000256" key="10">
    <source>
        <dbReference type="ARBA" id="ARBA00023065"/>
    </source>
</evidence>
<dbReference type="PANTHER" id="PTHR16821">
    <property type="entry name" value="FRATAXIN"/>
    <property type="match status" value="1"/>
</dbReference>
<dbReference type="Proteomes" id="UP000029964">
    <property type="component" value="Unassembled WGS sequence"/>
</dbReference>
<dbReference type="GO" id="GO:0008198">
    <property type="term" value="F:ferrous iron binding"/>
    <property type="evidence" value="ECO:0007669"/>
    <property type="project" value="TreeGrafter"/>
</dbReference>
<dbReference type="InterPro" id="IPR036524">
    <property type="entry name" value="Frataxin/CyaY_sf"/>
</dbReference>
<evidence type="ECO:0000256" key="1">
    <source>
        <dbReference type="ARBA" id="ARBA00004173"/>
    </source>
</evidence>
<keyword evidence="8" id="KW-0560">Oxidoreductase</keyword>
<keyword evidence="5" id="KW-0813">Transport</keyword>
<keyword evidence="4" id="KW-0409">Iron storage</keyword>
<dbReference type="SUPFAM" id="SSF55387">
    <property type="entry name" value="Frataxin/Nqo15-like"/>
    <property type="match status" value="1"/>
</dbReference>
<dbReference type="InterPro" id="IPR020895">
    <property type="entry name" value="Frataxin_CS"/>
</dbReference>
<dbReference type="GO" id="GO:0004322">
    <property type="term" value="F:ferroxidase activity"/>
    <property type="evidence" value="ECO:0007669"/>
    <property type="project" value="UniProtKB-EC"/>
</dbReference>
<evidence type="ECO:0000256" key="12">
    <source>
        <dbReference type="ARBA" id="ARBA00047990"/>
    </source>
</evidence>
<accession>A0A086SWI5</accession>
<dbReference type="FunFam" id="3.30.920.10:FF:000004">
    <property type="entry name" value="Mitochondrial chaperone Frataxin"/>
    <property type="match status" value="1"/>
</dbReference>
<evidence type="ECO:0000256" key="2">
    <source>
        <dbReference type="ARBA" id="ARBA00008183"/>
    </source>
</evidence>
<protein>
    <recommendedName>
        <fullName evidence="3">ferroxidase</fullName>
        <ecNumber evidence="3">1.16.3.1</ecNumber>
    </recommendedName>
</protein>
<evidence type="ECO:0000256" key="6">
    <source>
        <dbReference type="ARBA" id="ARBA00022496"/>
    </source>
</evidence>
<keyword evidence="10" id="KW-0406">Ion transport</keyword>
<dbReference type="Pfam" id="PF01491">
    <property type="entry name" value="Frataxin_Cyay"/>
    <property type="match status" value="1"/>
</dbReference>
<comment type="subcellular location">
    <subcellularLocation>
        <location evidence="1">Mitochondrion</location>
    </subcellularLocation>
</comment>
<dbReference type="HOGENOM" id="CLU_080880_0_0_1"/>
<dbReference type="SMART" id="SM01219">
    <property type="entry name" value="Frataxin_Cyay"/>
    <property type="match status" value="1"/>
</dbReference>
<dbReference type="GO" id="GO:0051537">
    <property type="term" value="F:2 iron, 2 sulfur cluster binding"/>
    <property type="evidence" value="ECO:0007669"/>
    <property type="project" value="TreeGrafter"/>
</dbReference>
<keyword evidence="6" id="KW-0410">Iron transport</keyword>
<keyword evidence="7" id="KW-0809">Transit peptide</keyword>
<dbReference type="PROSITE" id="PS50810">
    <property type="entry name" value="FRATAXIN_2"/>
    <property type="match status" value="1"/>
</dbReference>
<keyword evidence="9" id="KW-0408">Iron</keyword>
<keyword evidence="15" id="KW-1185">Reference proteome</keyword>
<feature type="compositionally biased region" description="Polar residues" evidence="13">
    <location>
        <begin position="56"/>
        <end position="68"/>
    </location>
</feature>
<evidence type="ECO:0000256" key="5">
    <source>
        <dbReference type="ARBA" id="ARBA00022448"/>
    </source>
</evidence>
<comment type="caution">
    <text evidence="14">The sequence shown here is derived from an EMBL/GenBank/DDBJ whole genome shotgun (WGS) entry which is preliminary data.</text>
</comment>
<dbReference type="PANTHER" id="PTHR16821:SF2">
    <property type="entry name" value="FRATAXIN, MITOCHONDRIAL"/>
    <property type="match status" value="1"/>
</dbReference>
<evidence type="ECO:0000256" key="9">
    <source>
        <dbReference type="ARBA" id="ARBA00023004"/>
    </source>
</evidence>
<comment type="similarity">
    <text evidence="2">Belongs to the frataxin family.</text>
</comment>
<reference evidence="15" key="1">
    <citation type="journal article" date="2014" name="Genome Announc.">
        <title>Genome sequence and annotation of Acremonium chrysogenum, producer of the beta-lactam antibiotic cephalosporin C.</title>
        <authorList>
            <person name="Terfehr D."/>
            <person name="Dahlmann T.A."/>
            <person name="Specht T."/>
            <person name="Zadra I."/>
            <person name="Kuernsteiner H."/>
            <person name="Kueck U."/>
        </authorList>
    </citation>
    <scope>NUCLEOTIDE SEQUENCE [LARGE SCALE GENOMIC DNA]</scope>
    <source>
        <strain evidence="15">ATCC 11550 / CBS 779.69 / DSM 880 / IAM 14645 / JCM 23072 / IMI 49137</strain>
    </source>
</reference>
<gene>
    <name evidence="14" type="ORF">ACRE_078110</name>
</gene>
<evidence type="ECO:0000256" key="4">
    <source>
        <dbReference type="ARBA" id="ARBA00022434"/>
    </source>
</evidence>
<dbReference type="OrthoDB" id="1897642at2759"/>
<sequence length="203" mass="22387">MSRSHLVKTTRLGFRAVRCSNARRAPFRPPLSASSAVRRSTWSSSSYRFSTCAVRPQSTQPDNASAATPASEAKPVIPTPAELSVNTYHELADAWLDHALARFEELQDQSDDIDVEYSSGVMTLKVAEKGTYVLNKQPPNKQIWLSSPLSGPKRYDWCVVSGGRDGKSDTGEAGQWVYARDGSTLDQLILEELNVDLQEPVDD</sequence>
<evidence type="ECO:0000313" key="14">
    <source>
        <dbReference type="EMBL" id="KFH41467.1"/>
    </source>
</evidence>
<proteinExistence type="inferred from homology"/>
<dbReference type="Gene3D" id="3.30.920.10">
    <property type="entry name" value="Frataxin/CyaY"/>
    <property type="match status" value="1"/>
</dbReference>
<dbReference type="GO" id="GO:0008199">
    <property type="term" value="F:ferric iron binding"/>
    <property type="evidence" value="ECO:0007669"/>
    <property type="project" value="InterPro"/>
</dbReference>
<dbReference type="AlphaFoldDB" id="A0A086SWI5"/>
<dbReference type="InterPro" id="IPR017789">
    <property type="entry name" value="Frataxin"/>
</dbReference>
<dbReference type="GO" id="GO:0034986">
    <property type="term" value="F:iron chaperone activity"/>
    <property type="evidence" value="ECO:0007669"/>
    <property type="project" value="TreeGrafter"/>
</dbReference>
<name>A0A086SWI5_HAPC1</name>
<dbReference type="GO" id="GO:0005739">
    <property type="term" value="C:mitochondrion"/>
    <property type="evidence" value="ECO:0007669"/>
    <property type="project" value="UniProtKB-SubCell"/>
</dbReference>
<dbReference type="PROSITE" id="PS01344">
    <property type="entry name" value="FRATAXIN_1"/>
    <property type="match status" value="1"/>
</dbReference>
<comment type="catalytic activity">
    <reaction evidence="12">
        <text>4 Fe(2+) + O2 + 4 H(+) = 4 Fe(3+) + 2 H2O</text>
        <dbReference type="Rhea" id="RHEA:11148"/>
        <dbReference type="ChEBI" id="CHEBI:15377"/>
        <dbReference type="ChEBI" id="CHEBI:15378"/>
        <dbReference type="ChEBI" id="CHEBI:15379"/>
        <dbReference type="ChEBI" id="CHEBI:29033"/>
        <dbReference type="ChEBI" id="CHEBI:29034"/>
        <dbReference type="EC" id="1.16.3.1"/>
    </reaction>
</comment>
<keyword evidence="11" id="KW-0496">Mitochondrion</keyword>
<dbReference type="GO" id="GO:0006879">
    <property type="term" value="P:intracellular iron ion homeostasis"/>
    <property type="evidence" value="ECO:0007669"/>
    <property type="project" value="UniProtKB-KW"/>
</dbReference>
<evidence type="ECO:0000256" key="8">
    <source>
        <dbReference type="ARBA" id="ARBA00023002"/>
    </source>
</evidence>
<dbReference type="EMBL" id="JPKY01000127">
    <property type="protein sequence ID" value="KFH41467.1"/>
    <property type="molecule type" value="Genomic_DNA"/>
</dbReference>
<dbReference type="NCBIfam" id="TIGR03422">
    <property type="entry name" value="mito_frataxin"/>
    <property type="match status" value="1"/>
</dbReference>
<evidence type="ECO:0000313" key="15">
    <source>
        <dbReference type="Proteomes" id="UP000029964"/>
    </source>
</evidence>
<feature type="region of interest" description="Disordered" evidence="13">
    <location>
        <begin position="53"/>
        <end position="74"/>
    </location>
</feature>
<dbReference type="NCBIfam" id="TIGR03421">
    <property type="entry name" value="FeS_CyaY"/>
    <property type="match status" value="1"/>
</dbReference>